<dbReference type="GO" id="GO:0000271">
    <property type="term" value="P:polysaccharide biosynthetic process"/>
    <property type="evidence" value="ECO:0007669"/>
    <property type="project" value="TreeGrafter"/>
</dbReference>
<keyword evidence="1" id="KW-0472">Membrane</keyword>
<proteinExistence type="predicted"/>
<dbReference type="Pfam" id="PF01757">
    <property type="entry name" value="Acyl_transf_3"/>
    <property type="match status" value="1"/>
</dbReference>
<organism evidence="3 4">
    <name type="scientific">Pseudomonas kairouanensis</name>
    <dbReference type="NCBI Taxonomy" id="2293832"/>
    <lineage>
        <taxon>Bacteria</taxon>
        <taxon>Pseudomonadati</taxon>
        <taxon>Pseudomonadota</taxon>
        <taxon>Gammaproteobacteria</taxon>
        <taxon>Pseudomonadales</taxon>
        <taxon>Pseudomonadaceae</taxon>
        <taxon>Pseudomonas</taxon>
    </lineage>
</organism>
<feature type="transmembrane region" description="Helical" evidence="1">
    <location>
        <begin position="237"/>
        <end position="257"/>
    </location>
</feature>
<feature type="transmembrane region" description="Helical" evidence="1">
    <location>
        <begin position="103"/>
        <end position="121"/>
    </location>
</feature>
<evidence type="ECO:0000256" key="1">
    <source>
        <dbReference type="SAM" id="Phobius"/>
    </source>
</evidence>
<dbReference type="PANTHER" id="PTHR23028">
    <property type="entry name" value="ACETYLTRANSFERASE"/>
    <property type="match status" value="1"/>
</dbReference>
<evidence type="ECO:0000313" key="3">
    <source>
        <dbReference type="EMBL" id="TFY85752.1"/>
    </source>
</evidence>
<feature type="transmembrane region" description="Helical" evidence="1">
    <location>
        <begin position="208"/>
        <end position="225"/>
    </location>
</feature>
<feature type="transmembrane region" description="Helical" evidence="1">
    <location>
        <begin position="12"/>
        <end position="31"/>
    </location>
</feature>
<accession>A0A4Z0AG65</accession>
<dbReference type="GO" id="GO:0016020">
    <property type="term" value="C:membrane"/>
    <property type="evidence" value="ECO:0007669"/>
    <property type="project" value="TreeGrafter"/>
</dbReference>
<dbReference type="OrthoDB" id="9767863at2"/>
<keyword evidence="3" id="KW-0012">Acyltransferase</keyword>
<comment type="caution">
    <text evidence="3">The sequence shown here is derived from an EMBL/GenBank/DDBJ whole genome shotgun (WGS) entry which is preliminary data.</text>
</comment>
<reference evidence="3 4" key="1">
    <citation type="journal article" date="2019" name="Syst. Appl. Microbiol.">
        <title>New species of pathogenic Pseudomonas isolated from citrus in Tunisia: Proposal of Pseudomonas kairouanensis sp. nov. and Pseudomonas nabeulensis sp. nov.</title>
        <authorList>
            <person name="Oueslati M."/>
            <person name="Mulet M."/>
            <person name="Gomila M."/>
            <person name="Berge O."/>
            <person name="Hajlaoui M.R."/>
            <person name="Lalucat J."/>
            <person name="Sadfi-Zouaoui N."/>
            <person name="Garcia-Valdes E."/>
        </authorList>
    </citation>
    <scope>NUCLEOTIDE SEQUENCE [LARGE SCALE GENOMIC DNA]</scope>
    <source>
        <strain evidence="3 4">KC12</strain>
    </source>
</reference>
<dbReference type="PANTHER" id="PTHR23028:SF131">
    <property type="entry name" value="BLR2367 PROTEIN"/>
    <property type="match status" value="1"/>
</dbReference>
<dbReference type="InterPro" id="IPR002656">
    <property type="entry name" value="Acyl_transf_3_dom"/>
</dbReference>
<dbReference type="AlphaFoldDB" id="A0A4Z0AG65"/>
<feature type="transmembrane region" description="Helical" evidence="1">
    <location>
        <begin position="161"/>
        <end position="180"/>
    </location>
</feature>
<feature type="transmembrane region" description="Helical" evidence="1">
    <location>
        <begin position="357"/>
        <end position="375"/>
    </location>
</feature>
<keyword evidence="1" id="KW-1133">Transmembrane helix</keyword>
<dbReference type="Proteomes" id="UP000297391">
    <property type="component" value="Unassembled WGS sequence"/>
</dbReference>
<protein>
    <submittedName>
        <fullName evidence="3">Acyltransferase</fullName>
    </submittedName>
</protein>
<feature type="domain" description="Acyltransferase 3" evidence="2">
    <location>
        <begin position="13"/>
        <end position="372"/>
    </location>
</feature>
<dbReference type="RefSeq" id="WP_135291453.1">
    <property type="nucleotide sequence ID" value="NZ_QUZU01000039.1"/>
</dbReference>
<sequence length="396" mass="45385">MHLLNKPIPSRFYSLDVIRGIAALTVLLWHWQHFLYAGQETASYSMVDQPFYQQLSIFYHWGWLAVDFFFSLSGFVFFWLYANSVAAKEISSYKFFVMRFSRLYPLHFLTLTLVIIGQYIYHSSQGAFFTYVNNDIYHFVLNIFMASNWGLQNGVSFNGPIWSVSVEVLLYVAFFMLCIWGKARVPVLIILVILGMGLAKVNSEIGRGVVSFFAGGIAFHAYNWLRQSPSENRLAPALWLVVTASWLWVVLEFQTGLPSKVSMELLGNIAPQKLQDIIVLIANKGWLYAITILLFPMTIISLALIETRRGSLGRRFSFIGHLSYSSYLIHFPLQLFFIIVAGMLGIDREYFYTKSSFIVFISILIPLCFASYYLFELPMQKRLRNVLSPKLAPSAA</sequence>
<dbReference type="InterPro" id="IPR050879">
    <property type="entry name" value="Acyltransferase_3"/>
</dbReference>
<feature type="transmembrane region" description="Helical" evidence="1">
    <location>
        <begin position="286"/>
        <end position="305"/>
    </location>
</feature>
<dbReference type="EMBL" id="QUZU01000039">
    <property type="protein sequence ID" value="TFY85752.1"/>
    <property type="molecule type" value="Genomic_DNA"/>
</dbReference>
<feature type="transmembrane region" description="Helical" evidence="1">
    <location>
        <begin position="61"/>
        <end position="82"/>
    </location>
</feature>
<keyword evidence="3" id="KW-0808">Transferase</keyword>
<evidence type="ECO:0000313" key="4">
    <source>
        <dbReference type="Proteomes" id="UP000297391"/>
    </source>
</evidence>
<name>A0A4Z0AG65_9PSED</name>
<gene>
    <name evidence="3" type="ORF">DYL59_24260</name>
</gene>
<keyword evidence="4" id="KW-1185">Reference proteome</keyword>
<feature type="transmembrane region" description="Helical" evidence="1">
    <location>
        <begin position="326"/>
        <end position="345"/>
    </location>
</feature>
<dbReference type="GO" id="GO:0016747">
    <property type="term" value="F:acyltransferase activity, transferring groups other than amino-acyl groups"/>
    <property type="evidence" value="ECO:0007669"/>
    <property type="project" value="InterPro"/>
</dbReference>
<keyword evidence="1" id="KW-0812">Transmembrane</keyword>
<evidence type="ECO:0000259" key="2">
    <source>
        <dbReference type="Pfam" id="PF01757"/>
    </source>
</evidence>